<reference evidence="2" key="1">
    <citation type="submission" date="2016-11" db="UniProtKB">
        <authorList>
            <consortium name="WormBaseParasite"/>
        </authorList>
    </citation>
    <scope>IDENTIFICATION</scope>
</reference>
<keyword evidence="1" id="KW-1185">Reference proteome</keyword>
<name>A0A1I8AVP7_9BILA</name>
<protein>
    <submittedName>
        <fullName evidence="2">Cyclin_C domain-containing protein</fullName>
    </submittedName>
</protein>
<evidence type="ECO:0000313" key="1">
    <source>
        <dbReference type="Proteomes" id="UP000095287"/>
    </source>
</evidence>
<evidence type="ECO:0000313" key="2">
    <source>
        <dbReference type="WBParaSite" id="L893_g9992.t1"/>
    </source>
</evidence>
<proteinExistence type="predicted"/>
<dbReference type="Proteomes" id="UP000095287">
    <property type="component" value="Unplaced"/>
</dbReference>
<dbReference type="AlphaFoldDB" id="A0A1I8AVP7"/>
<organism evidence="1 2">
    <name type="scientific">Steinernema glaseri</name>
    <dbReference type="NCBI Taxonomy" id="37863"/>
    <lineage>
        <taxon>Eukaryota</taxon>
        <taxon>Metazoa</taxon>
        <taxon>Ecdysozoa</taxon>
        <taxon>Nematoda</taxon>
        <taxon>Chromadorea</taxon>
        <taxon>Rhabditida</taxon>
        <taxon>Tylenchina</taxon>
        <taxon>Panagrolaimomorpha</taxon>
        <taxon>Strongyloidoidea</taxon>
        <taxon>Steinernematidae</taxon>
        <taxon>Steinernema</taxon>
    </lineage>
</organism>
<dbReference type="WBParaSite" id="L893_g9992.t1">
    <property type="protein sequence ID" value="L893_g9992.t1"/>
    <property type="gene ID" value="L893_g9992"/>
</dbReference>
<accession>A0A1I8AVP7</accession>
<sequence>MSPAICTFWRATWSQTRRELWESLNLGKILLLAERFWPIGNEPTFLRIVFSAATLYSLFKDVASEEVICKCYELASEALLIGDMSLTPSEWKESLTYCENIESAFMLRRRVEPTEPSEQEVDPEEDDLYHQVEGEEELYGKLFVAATTSTILFEAHQLEEEMFVDSFVRETIREAMLECCAKVAAATKIADDATVFALGDAVSERFQFTSDYFYGEKESSRRESIVPEFDGHMYEDGPLAGASMSAEEAPKDLENEAAAKEDISHEIYDAKTDFERRFGKGRRRGARTASTDMPVIVVKPQNFVAEFRRQPLLNFHAIPQPRNFAVPMVPAEPRPIPKIHIESVDDSPSSDSEEFSC</sequence>